<dbReference type="Gene3D" id="3.30.160.60">
    <property type="entry name" value="Classic Zinc Finger"/>
    <property type="match status" value="1"/>
</dbReference>
<feature type="domain" description="C2H2-type" evidence="14">
    <location>
        <begin position="1228"/>
        <end position="1260"/>
    </location>
</feature>
<dbReference type="PROSITE" id="PS51183">
    <property type="entry name" value="JMJN"/>
    <property type="match status" value="1"/>
</dbReference>
<keyword evidence="3 12" id="KW-0863">Zinc-finger</keyword>
<evidence type="ECO:0000259" key="15">
    <source>
        <dbReference type="PROSITE" id="PS51183"/>
    </source>
</evidence>
<keyword evidence="9" id="KW-0805">Transcription regulation</keyword>
<keyword evidence="5" id="KW-0156">Chromatin regulator</keyword>
<keyword evidence="2" id="KW-0677">Repeat</keyword>
<dbReference type="SMART" id="SM00545">
    <property type="entry name" value="JmjN"/>
    <property type="match status" value="1"/>
</dbReference>
<dbReference type="PROSITE" id="PS50157">
    <property type="entry name" value="ZINC_FINGER_C2H2_2"/>
    <property type="match status" value="4"/>
</dbReference>
<dbReference type="PROSITE" id="PS51184">
    <property type="entry name" value="JMJC"/>
    <property type="match status" value="1"/>
</dbReference>
<feature type="region of interest" description="Disordered" evidence="13">
    <location>
        <begin position="610"/>
        <end position="631"/>
    </location>
</feature>
<name>A0A8I6XTC9_HORVV</name>
<reference evidence="17" key="2">
    <citation type="submission" date="2020-10" db="EMBL/GenBank/DDBJ databases">
        <authorList>
            <person name="Scholz U."/>
            <person name="Mascher M."/>
            <person name="Fiebig A."/>
        </authorList>
    </citation>
    <scope>NUCLEOTIDE SEQUENCE [LARGE SCALE GENOMIC DNA]</scope>
    <source>
        <strain evidence="17">cv. Morex</strain>
    </source>
</reference>
<dbReference type="InterPro" id="IPR013087">
    <property type="entry name" value="Znf_C2H2_type"/>
</dbReference>
<evidence type="ECO:0000256" key="6">
    <source>
        <dbReference type="ARBA" id="ARBA00022964"/>
    </source>
</evidence>
<dbReference type="Pfam" id="PF02375">
    <property type="entry name" value="JmjN"/>
    <property type="match status" value="1"/>
</dbReference>
<feature type="domain" description="JmjC" evidence="16">
    <location>
        <begin position="206"/>
        <end position="372"/>
    </location>
</feature>
<feature type="domain" description="C2H2-type" evidence="14">
    <location>
        <begin position="1157"/>
        <end position="1186"/>
    </location>
</feature>
<feature type="region of interest" description="Disordered" evidence="13">
    <location>
        <begin position="1108"/>
        <end position="1130"/>
    </location>
</feature>
<keyword evidence="7" id="KW-0560">Oxidoreductase</keyword>
<organism evidence="17 18">
    <name type="scientific">Hordeum vulgare subsp. vulgare</name>
    <name type="common">Domesticated barley</name>
    <dbReference type="NCBI Taxonomy" id="112509"/>
    <lineage>
        <taxon>Eukaryota</taxon>
        <taxon>Viridiplantae</taxon>
        <taxon>Streptophyta</taxon>
        <taxon>Embryophyta</taxon>
        <taxon>Tracheophyta</taxon>
        <taxon>Spermatophyta</taxon>
        <taxon>Magnoliopsida</taxon>
        <taxon>Liliopsida</taxon>
        <taxon>Poales</taxon>
        <taxon>Poaceae</taxon>
        <taxon>BOP clade</taxon>
        <taxon>Pooideae</taxon>
        <taxon>Triticodae</taxon>
        <taxon>Triticeae</taxon>
        <taxon>Hordeinae</taxon>
        <taxon>Hordeum</taxon>
    </lineage>
</organism>
<proteinExistence type="predicted"/>
<keyword evidence="11" id="KW-0539">Nucleus</keyword>
<evidence type="ECO:0000256" key="10">
    <source>
        <dbReference type="ARBA" id="ARBA00023163"/>
    </source>
</evidence>
<dbReference type="SMART" id="SM00558">
    <property type="entry name" value="JmjC"/>
    <property type="match status" value="1"/>
</dbReference>
<dbReference type="Gramene" id="HORVU.MOREX.r3.3HG0307960.1">
    <property type="protein sequence ID" value="HORVU.MOREX.r3.3HG0307960.1"/>
    <property type="gene ID" value="HORVU.MOREX.r3.3HG0307960"/>
</dbReference>
<dbReference type="SMR" id="A0A8I6XTC9"/>
<evidence type="ECO:0008006" key="19">
    <source>
        <dbReference type="Google" id="ProtNLM"/>
    </source>
</evidence>
<dbReference type="GO" id="GO:0008270">
    <property type="term" value="F:zinc ion binding"/>
    <property type="evidence" value="ECO:0007669"/>
    <property type="project" value="UniProtKB-KW"/>
</dbReference>
<evidence type="ECO:0000256" key="9">
    <source>
        <dbReference type="ARBA" id="ARBA00023015"/>
    </source>
</evidence>
<keyword evidence="6" id="KW-0223">Dioxygenase</keyword>
<dbReference type="PROSITE" id="PS00028">
    <property type="entry name" value="ZINC_FINGER_C2H2_1"/>
    <property type="match status" value="4"/>
</dbReference>
<dbReference type="GO" id="GO:0040010">
    <property type="term" value="P:positive regulation of growth rate"/>
    <property type="evidence" value="ECO:0007669"/>
    <property type="project" value="EnsemblPlants"/>
</dbReference>
<feature type="compositionally biased region" description="Basic and acidic residues" evidence="13">
    <location>
        <begin position="1117"/>
        <end position="1130"/>
    </location>
</feature>
<evidence type="ECO:0000256" key="8">
    <source>
        <dbReference type="ARBA" id="ARBA00023004"/>
    </source>
</evidence>
<evidence type="ECO:0000256" key="3">
    <source>
        <dbReference type="ARBA" id="ARBA00022771"/>
    </source>
</evidence>
<dbReference type="Gene3D" id="2.60.120.650">
    <property type="entry name" value="Cupin"/>
    <property type="match status" value="1"/>
</dbReference>
<dbReference type="FunFam" id="3.30.160.60:FF:000747">
    <property type="entry name" value="Probable lysine-specific demethylase ELF6"/>
    <property type="match status" value="1"/>
</dbReference>
<protein>
    <recommendedName>
        <fullName evidence="19">Lysine-specific demethylase REF6</fullName>
    </recommendedName>
</protein>
<dbReference type="InterPro" id="IPR003349">
    <property type="entry name" value="JmjN"/>
</dbReference>
<evidence type="ECO:0000256" key="11">
    <source>
        <dbReference type="ARBA" id="ARBA00023242"/>
    </source>
</evidence>
<dbReference type="GO" id="GO:0034647">
    <property type="term" value="F:histone H3K4me/H3K4me2/H3K4me3 demethylase activity"/>
    <property type="evidence" value="ECO:0000318"/>
    <property type="project" value="GO_Central"/>
</dbReference>
<dbReference type="GO" id="GO:0010468">
    <property type="term" value="P:regulation of gene expression"/>
    <property type="evidence" value="ECO:0000318"/>
    <property type="project" value="GO_Central"/>
</dbReference>
<feature type="domain" description="C2H2-type" evidence="14">
    <location>
        <begin position="1291"/>
        <end position="1322"/>
    </location>
</feature>
<dbReference type="Pfam" id="PF02373">
    <property type="entry name" value="JmjC"/>
    <property type="match status" value="1"/>
</dbReference>
<evidence type="ECO:0000256" key="12">
    <source>
        <dbReference type="PROSITE-ProRule" id="PRU00042"/>
    </source>
</evidence>
<dbReference type="EnsemblPlants" id="HORVU.MOREX.r3.3HG0307960.1">
    <property type="protein sequence ID" value="HORVU.MOREX.r3.3HG0307960.1"/>
    <property type="gene ID" value="HORVU.MOREX.r3.3HG0307960"/>
</dbReference>
<dbReference type="GO" id="GO:0045815">
    <property type="term" value="P:transcription initiation-coupled chromatin remodeling"/>
    <property type="evidence" value="ECO:0007669"/>
    <property type="project" value="EnsemblPlants"/>
</dbReference>
<evidence type="ECO:0000256" key="2">
    <source>
        <dbReference type="ARBA" id="ARBA00022737"/>
    </source>
</evidence>
<evidence type="ECO:0000256" key="7">
    <source>
        <dbReference type="ARBA" id="ARBA00023002"/>
    </source>
</evidence>
<reference evidence="18" key="1">
    <citation type="journal article" date="2012" name="Nature">
        <title>A physical, genetic and functional sequence assembly of the barley genome.</title>
        <authorList>
            <consortium name="The International Barley Genome Sequencing Consortium"/>
            <person name="Mayer K.F."/>
            <person name="Waugh R."/>
            <person name="Brown J.W."/>
            <person name="Schulman A."/>
            <person name="Langridge P."/>
            <person name="Platzer M."/>
            <person name="Fincher G.B."/>
            <person name="Muehlbauer G.J."/>
            <person name="Sato K."/>
            <person name="Close T.J."/>
            <person name="Wise R.P."/>
            <person name="Stein N."/>
        </authorList>
    </citation>
    <scope>NUCLEOTIDE SEQUENCE [LARGE SCALE GENOMIC DNA]</scope>
    <source>
        <strain evidence="18">cv. Morex</strain>
    </source>
</reference>
<dbReference type="GO" id="GO:0000785">
    <property type="term" value="C:chromatin"/>
    <property type="evidence" value="ECO:0000318"/>
    <property type="project" value="GO_Central"/>
</dbReference>
<feature type="compositionally biased region" description="Basic and acidic residues" evidence="13">
    <location>
        <begin position="1052"/>
        <end position="1067"/>
    </location>
</feature>
<feature type="domain" description="JmjN" evidence="15">
    <location>
        <begin position="28"/>
        <end position="69"/>
    </location>
</feature>
<dbReference type="GO" id="GO:0006338">
    <property type="term" value="P:chromatin remodeling"/>
    <property type="evidence" value="ECO:0000318"/>
    <property type="project" value="GO_Central"/>
</dbReference>
<dbReference type="GO" id="GO:0005634">
    <property type="term" value="C:nucleus"/>
    <property type="evidence" value="ECO:0000318"/>
    <property type="project" value="GO_Central"/>
</dbReference>
<dbReference type="InterPro" id="IPR003347">
    <property type="entry name" value="JmjC_dom"/>
</dbReference>
<dbReference type="GO" id="GO:0071558">
    <property type="term" value="F:histone H3K27me2/H3K27me3 demethylase activity"/>
    <property type="evidence" value="ECO:0007669"/>
    <property type="project" value="EnsemblPlants"/>
</dbReference>
<evidence type="ECO:0000313" key="17">
    <source>
        <dbReference type="EnsemblPlants" id="HORVU.MOREX.r3.3HG0307960.1"/>
    </source>
</evidence>
<evidence type="ECO:0000313" key="18">
    <source>
        <dbReference type="Proteomes" id="UP000011116"/>
    </source>
</evidence>
<feature type="compositionally biased region" description="Basic and acidic residues" evidence="13">
    <location>
        <begin position="966"/>
        <end position="975"/>
    </location>
</feature>
<keyword evidence="8" id="KW-0408">Iron</keyword>
<feature type="region of interest" description="Disordered" evidence="13">
    <location>
        <begin position="1021"/>
        <end position="1096"/>
    </location>
</feature>
<dbReference type="Proteomes" id="UP000011116">
    <property type="component" value="Chromosome 3H"/>
</dbReference>
<feature type="domain" description="C2H2-type" evidence="14">
    <location>
        <begin position="1261"/>
        <end position="1290"/>
    </location>
</feature>
<dbReference type="SMART" id="SM00355">
    <property type="entry name" value="ZnF_C2H2"/>
    <property type="match status" value="6"/>
</dbReference>
<evidence type="ECO:0000256" key="13">
    <source>
        <dbReference type="SAM" id="MobiDB-lite"/>
    </source>
</evidence>
<keyword evidence="10" id="KW-0804">Transcription</keyword>
<dbReference type="SUPFAM" id="SSF57667">
    <property type="entry name" value="beta-beta-alpha zinc fingers"/>
    <property type="match status" value="2"/>
</dbReference>
<evidence type="ECO:0000256" key="4">
    <source>
        <dbReference type="ARBA" id="ARBA00022833"/>
    </source>
</evidence>
<dbReference type="PANTHER" id="PTHR10694">
    <property type="entry name" value="LYSINE-SPECIFIC DEMETHYLASE"/>
    <property type="match status" value="1"/>
</dbReference>
<keyword evidence="1" id="KW-0479">Metal-binding</keyword>
<evidence type="ECO:0000259" key="14">
    <source>
        <dbReference type="PROSITE" id="PS50157"/>
    </source>
</evidence>
<feature type="compositionally biased region" description="Basic and acidic residues" evidence="13">
    <location>
        <begin position="941"/>
        <end position="951"/>
    </location>
</feature>
<feature type="region of interest" description="Disordered" evidence="13">
    <location>
        <begin position="937"/>
        <end position="975"/>
    </location>
</feature>
<sequence length="1327" mass="145654">MPSSSSPPPPHGAAGDGVPPWLKALPLAPEFHPTAAEFADPVAYILRIEPAAAPFGICKVVPPWPRPPRKATLASIARSLAANAKPDAADAQAPPSFPVRHQYLGRCPRAPRPALQPVWLSARRYTLPQFEARAAAARGPLLACLGVPASSHDRLPPLDHEALFWRAASADRPVTVDYASDMPGSGFPPCPAARSAQGHQPAHVGETAWNMRAAARSPGSLLRFMRDEVAGVTTPMLYLGMLFSWFAWHVEDHDLHSLNYMHLGAAKTWYGVPRDAALAFEDVVRLHGYGGEVNALEAFAKLGKKTTLLSPELLVGSGVPCCRLVQNAGEFVVTFPGSYHCGFSHGFNCGEASNIATPEWLRVAKEAAVRRASINQPPMLSHYQLLYELALSMCIRDPSIGAMEPRSSRLKEKKKSEGGQLVKKLFVQNVIQDNELLSCLLNDGSSCIILPINAHDGPVLSALRSRYQLIPKSKLADWLCNNGETLEASARCVHDCIKLSNSSESHNAEGDKADVISAAGLLDQGLLSCVSCGILSFSCVAVIKPRECASKYLMSSDYNSINDQLVGSGGSHLSNAAGSEGTNGGILRPGFVPYGNEILPDAGPVNKNSGLDLLASAHGNQSHSDEDNQNKKIKVCHDTSELNGTKISLSSIKCEQRPSSQSSQCNGGLGISNGPRGVRTRNKYQLKMALSQGFQLKNNCWTMEQKVQPEPSRSKETVKEPLDASGADYDARCNSTAISVGDPRNSTTTIENLNKPIVKIDKDSSRMHVFCLEHAVEVEKQLQAIGGAHVFLLCRPEYLKIEAEARSLAAEIEVENDWKDIKFREASMEDRKMIEELLQDEESIPTSSDWAVKLGTNLYYSANLAKSPSHNKQVPYNRVIYRAFGCSSPDNSPVKLETCERSQDRQKKVAFAGRWCGKAWMSNQVHPFLSQRIESSELEEADKSSGVEASKRKSSTITDVPKSSKKRENMAVEVTTDTKRPRLAEGHSTKALKGVADVSHPSPTAVVPRVSSRIADRANKVKTEMTEEDDDPACRPKPKVTSHSRTGPPKKIVAEAKKQMKTSKGDSKMMAPAAPKNDEEHPSAAKGGPSVGPATKLELSGRKHITRTKTMKQPKKATGEERTPRDDPMRVEGYTCSIEGCSMSFDTKNELFLHERHICPVEGCGKKFFTHKFLLQHREVHTETTKQLKKATGEERTPRDHPMRVEGYTCGIEGCSMSFDTKKELSLHECDICPVKGCRKKFFTHKYLLQHRKVHTDDRPLKCPWEGCNVAFKWAWARTEHLRVHTGDRPYVCHEPGCTETFRFVSDSSRHKRETGHSTKQAKTTKA</sequence>
<dbReference type="PANTHER" id="PTHR10694:SF38">
    <property type="entry name" value="LYSINE-SPECIFIC DEMETHYLASE REF6"/>
    <property type="match status" value="1"/>
</dbReference>
<keyword evidence="4" id="KW-0862">Zinc</keyword>
<feature type="compositionally biased region" description="Polar residues" evidence="13">
    <location>
        <begin position="655"/>
        <end position="666"/>
    </location>
</feature>
<feature type="region of interest" description="Disordered" evidence="13">
    <location>
        <begin position="655"/>
        <end position="676"/>
    </location>
</feature>
<evidence type="ECO:0000259" key="16">
    <source>
        <dbReference type="PROSITE" id="PS51184"/>
    </source>
</evidence>
<dbReference type="InterPro" id="IPR036236">
    <property type="entry name" value="Znf_C2H2_sf"/>
</dbReference>
<evidence type="ECO:0000256" key="1">
    <source>
        <dbReference type="ARBA" id="ARBA00022723"/>
    </source>
</evidence>
<evidence type="ECO:0000256" key="5">
    <source>
        <dbReference type="ARBA" id="ARBA00022853"/>
    </source>
</evidence>
<dbReference type="SUPFAM" id="SSF51197">
    <property type="entry name" value="Clavaminate synthase-like"/>
    <property type="match status" value="1"/>
</dbReference>
<reference evidence="17" key="3">
    <citation type="submission" date="2022-01" db="UniProtKB">
        <authorList>
            <consortium name="EnsemblPlants"/>
        </authorList>
    </citation>
    <scope>IDENTIFICATION</scope>
    <source>
        <strain evidence="17">subsp. vulgare</strain>
    </source>
</reference>
<accession>A0A8I6XTC9</accession>
<keyword evidence="18" id="KW-1185">Reference proteome</keyword>